<proteinExistence type="predicted"/>
<dbReference type="GeneID" id="9384803"/>
<dbReference type="AlphaFoldDB" id="D8L7U0"/>
<keyword evidence="1" id="KW-0496">Mitochondrion</keyword>
<dbReference type="RefSeq" id="YP_003734448.1">
    <property type="nucleotide sequence ID" value="NC_014262.1"/>
</dbReference>
<gene>
    <name evidence="1" type="primary">ymf87</name>
</gene>
<sequence length="107" mass="12858">MQNNNIYKLTIKKIFFNFSSESNLWKHIKIGLADSLKNKKFREDGFSEEGYIKYSCSLTMKDRSFVLNFDLSTFFKLLNKKKYIRKKKISYVSFYDLEAKKKIKKNL</sequence>
<dbReference type="EMBL" id="FN424190">
    <property type="protein sequence ID" value="CAZ66827.1"/>
    <property type="molecule type" value="Genomic_DNA"/>
</dbReference>
<evidence type="ECO:0000313" key="1">
    <source>
        <dbReference type="EMBL" id="CAZ66827.1"/>
    </source>
</evidence>
<organism evidence="1">
    <name type="scientific">Paramecium caudatum</name>
    <dbReference type="NCBI Taxonomy" id="5885"/>
    <lineage>
        <taxon>Eukaryota</taxon>
        <taxon>Sar</taxon>
        <taxon>Alveolata</taxon>
        <taxon>Ciliophora</taxon>
        <taxon>Intramacronucleata</taxon>
        <taxon>Oligohymenophorea</taxon>
        <taxon>Peniculida</taxon>
        <taxon>Parameciidae</taxon>
        <taxon>Paramecium</taxon>
    </lineage>
</organism>
<protein>
    <submittedName>
        <fullName evidence="1">Ymf87</fullName>
    </submittedName>
</protein>
<accession>D8L7U0</accession>
<reference evidence="1" key="1">
    <citation type="journal article" date="2011" name="BMC Genomics">
        <title>The mitochondrial genome sequence of the ciliate Paramecium caudatum reveals a shift in nucleotide composition and codon usage within the genus Paramecium.</title>
        <authorList>
            <person name="Barth D."/>
            <person name="Berendonk T.U."/>
        </authorList>
    </citation>
    <scope>NUCLEOTIDE SEQUENCE</scope>
    <source>
        <strain evidence="1">GB-E</strain>
    </source>
</reference>
<geneLocation type="mitochondrion" evidence="1"/>
<name>D8L7U0_PARCA</name>